<organism evidence="1 2">
    <name type="scientific">Plasmodium falciparum RAJ116</name>
    <dbReference type="NCBI Taxonomy" id="580058"/>
    <lineage>
        <taxon>Eukaryota</taxon>
        <taxon>Sar</taxon>
        <taxon>Alveolata</taxon>
        <taxon>Apicomplexa</taxon>
        <taxon>Aconoidasida</taxon>
        <taxon>Haemosporida</taxon>
        <taxon>Plasmodiidae</taxon>
        <taxon>Plasmodium</taxon>
        <taxon>Plasmodium (Laverania)</taxon>
    </lineage>
</organism>
<protein>
    <submittedName>
        <fullName evidence="1">Uncharacterized protein</fullName>
    </submittedName>
</protein>
<dbReference type="EMBL" id="GG664821">
    <property type="protein sequence ID" value="KNC38012.1"/>
    <property type="molecule type" value="Genomic_DNA"/>
</dbReference>
<dbReference type="AlphaFoldDB" id="A0A0L0D0H3"/>
<evidence type="ECO:0000313" key="2">
    <source>
        <dbReference type="Proteomes" id="UP000054566"/>
    </source>
</evidence>
<name>A0A0L0D0H3_PLAFA</name>
<accession>A0A0L0D0H3</accession>
<proteinExistence type="predicted"/>
<reference evidence="2" key="2">
    <citation type="submission" date="2015-07" db="EMBL/GenBank/DDBJ databases">
        <title>The genome sequence of Plasmodium falciparum RAJ116.</title>
        <authorList>
            <consortium name="The Broad Institute Genome Sequencing Platform"/>
            <person name="Volkman S.K."/>
            <person name="Neafsey D.E."/>
            <person name="Dash A.P."/>
            <person name="Chitnis C.E."/>
            <person name="Hartl D.L."/>
            <person name="Young S.K."/>
            <person name="Kodira C.D."/>
            <person name="Zeng Q."/>
            <person name="Koehrsen M."/>
            <person name="Godfrey P."/>
            <person name="Alvarado L."/>
            <person name="Berlin A."/>
            <person name="Borenstein D."/>
            <person name="Chen Z."/>
            <person name="Engels R."/>
            <person name="Freedman E."/>
            <person name="Gellesch M."/>
            <person name="Goldberg J."/>
            <person name="Griggs A."/>
            <person name="Gujja S."/>
            <person name="Heiman D."/>
            <person name="Hepburn T."/>
            <person name="Howarth C."/>
            <person name="Jen D."/>
            <person name="Larson L."/>
            <person name="Lewis B."/>
            <person name="Mehta T."/>
            <person name="Park D."/>
            <person name="Pearson M."/>
            <person name="Roberts A."/>
            <person name="Saif S."/>
            <person name="Shea T."/>
            <person name="Shenoy N."/>
            <person name="Sisk P."/>
            <person name="Stolte C."/>
            <person name="Sykes S."/>
            <person name="Walk T."/>
            <person name="White J."/>
            <person name="Yandava C."/>
            <person name="Wirth D.F."/>
            <person name="Nusbaum C."/>
            <person name="Birren B."/>
        </authorList>
    </citation>
    <scope>NUCLEOTIDE SEQUENCE [LARGE SCALE GENOMIC DNA]</scope>
    <source>
        <strain evidence="2">RAJ116</strain>
    </source>
</reference>
<reference evidence="2" key="1">
    <citation type="submission" date="2015-07" db="EMBL/GenBank/DDBJ databases">
        <title>Annotation of Plasmodium falciparum RAJ116.</title>
        <authorList>
            <consortium name="The Broad Institute Genome Sequencing Platform"/>
            <person name="Volkman S.K."/>
            <person name="Neafsey D.E."/>
            <person name="Dash A.P."/>
            <person name="Chitnis C.E."/>
            <person name="Hartl D.L."/>
            <person name="Young S.K."/>
            <person name="Zeng Q."/>
            <person name="Koehrsen M."/>
            <person name="Alvarado L."/>
            <person name="Berlin A."/>
            <person name="Borenstein D."/>
            <person name="Chapman S.B."/>
            <person name="Chen Z."/>
            <person name="Engels R."/>
            <person name="Freedman E."/>
            <person name="Gellesch M."/>
            <person name="Goldberg J."/>
            <person name="Griggs A."/>
            <person name="Gujja S."/>
            <person name="Heilman E.R."/>
            <person name="Heiman D.I."/>
            <person name="Howarth C."/>
            <person name="Jen D."/>
            <person name="Larson L."/>
            <person name="Mehta T."/>
            <person name="Neiman D."/>
            <person name="Park D."/>
            <person name="Pearson M."/>
            <person name="Roberts A."/>
            <person name="Saif S."/>
            <person name="Shea T."/>
            <person name="Shenoy N."/>
            <person name="Sisk P."/>
            <person name="Stolte C."/>
            <person name="Sykes S."/>
            <person name="Walk T."/>
            <person name="White J."/>
            <person name="Yandava C."/>
            <person name="Haas B."/>
            <person name="Henn M.R."/>
            <person name="Nusbaum C."/>
            <person name="Birren B."/>
        </authorList>
    </citation>
    <scope>NUCLEOTIDE SEQUENCE [LARGE SCALE GENOMIC DNA]</scope>
    <source>
        <strain evidence="2">RAJ116</strain>
    </source>
</reference>
<gene>
    <name evidence="1" type="ORF">PFLG_02075</name>
</gene>
<dbReference type="Proteomes" id="UP000054566">
    <property type="component" value="Unassembled WGS sequence"/>
</dbReference>
<sequence length="68" mass="8706">MYYEKHKDHDRALKYMNYFIKQRNREKEISNTKLEKIKNVLESTLLYFRKYKLFFKNMYNFKQKNKVQ</sequence>
<evidence type="ECO:0000313" key="1">
    <source>
        <dbReference type="EMBL" id="KNC38012.1"/>
    </source>
</evidence>
<dbReference type="OrthoDB" id="27934at2759"/>